<proteinExistence type="inferred from homology"/>
<keyword evidence="5" id="KW-0547">Nucleotide-binding</keyword>
<dbReference type="GO" id="GO:0004641">
    <property type="term" value="F:phosphoribosylformylglycinamidine cyclo-ligase activity"/>
    <property type="evidence" value="ECO:0007669"/>
    <property type="project" value="UniProtKB-EC"/>
</dbReference>
<dbReference type="GO" id="GO:0004637">
    <property type="term" value="F:phosphoribosylamine-glycine ligase activity"/>
    <property type="evidence" value="ECO:0007669"/>
    <property type="project" value="TreeGrafter"/>
</dbReference>
<comment type="caution">
    <text evidence="12">The sequence shown here is derived from an EMBL/GenBank/DDBJ whole genome shotgun (WGS) entry which is preliminary data.</text>
</comment>
<dbReference type="GO" id="GO:0006189">
    <property type="term" value="P:'de novo' IMP biosynthetic process"/>
    <property type="evidence" value="ECO:0007669"/>
    <property type="project" value="UniProtKB-UniPathway"/>
</dbReference>
<evidence type="ECO:0000259" key="11">
    <source>
        <dbReference type="Pfam" id="PF02769"/>
    </source>
</evidence>
<dbReference type="CDD" id="cd02196">
    <property type="entry name" value="PurM"/>
    <property type="match status" value="1"/>
</dbReference>
<keyword evidence="13" id="KW-1185">Reference proteome</keyword>
<dbReference type="Gene3D" id="3.30.1330.10">
    <property type="entry name" value="PurM-like, N-terminal domain"/>
    <property type="match status" value="1"/>
</dbReference>
<name>A0A1R3IHM7_9ROSI</name>
<gene>
    <name evidence="12" type="ORF">COLO4_23262</name>
</gene>
<evidence type="ECO:0000313" key="12">
    <source>
        <dbReference type="EMBL" id="OMO82063.1"/>
    </source>
</evidence>
<reference evidence="13" key="1">
    <citation type="submission" date="2013-09" db="EMBL/GenBank/DDBJ databases">
        <title>Corchorus olitorius genome sequencing.</title>
        <authorList>
            <person name="Alam M."/>
            <person name="Haque M.S."/>
            <person name="Islam M.S."/>
            <person name="Emdad E.M."/>
            <person name="Islam M.M."/>
            <person name="Ahmed B."/>
            <person name="Halim A."/>
            <person name="Hossen Q.M.M."/>
            <person name="Hossain M.Z."/>
            <person name="Ahmed R."/>
            <person name="Khan M.M."/>
            <person name="Islam R."/>
            <person name="Rashid M.M."/>
            <person name="Khan S.A."/>
            <person name="Rahman M.S."/>
            <person name="Alam M."/>
            <person name="Yahiya A.S."/>
            <person name="Khan M.S."/>
            <person name="Azam M.S."/>
            <person name="Haque T."/>
            <person name="Lashkar M.Z.H."/>
            <person name="Akhand A.I."/>
            <person name="Morshed G."/>
            <person name="Roy S."/>
            <person name="Uddin K.S."/>
            <person name="Rabeya T."/>
            <person name="Hossain A.S."/>
            <person name="Chowdhury A."/>
            <person name="Snigdha A.R."/>
            <person name="Mortoza M.S."/>
            <person name="Matin S.A."/>
            <person name="Hoque S.M.E."/>
            <person name="Islam M.K."/>
            <person name="Roy D.K."/>
            <person name="Haider R."/>
            <person name="Moosa M.M."/>
            <person name="Elias S.M."/>
            <person name="Hasan A.M."/>
            <person name="Jahan S."/>
            <person name="Shafiuddin M."/>
            <person name="Mahmood N."/>
            <person name="Shommy N.S."/>
        </authorList>
    </citation>
    <scope>NUCLEOTIDE SEQUENCE [LARGE SCALE GENOMIC DNA]</scope>
    <source>
        <strain evidence="13">cv. O-4</strain>
    </source>
</reference>
<dbReference type="HAMAP" id="MF_00741">
    <property type="entry name" value="AIRS"/>
    <property type="match status" value="1"/>
</dbReference>
<keyword evidence="4" id="KW-0436">Ligase</keyword>
<evidence type="ECO:0000256" key="5">
    <source>
        <dbReference type="ARBA" id="ARBA00022741"/>
    </source>
</evidence>
<dbReference type="EC" id="6.3.3.1" evidence="3"/>
<evidence type="ECO:0000256" key="8">
    <source>
        <dbReference type="ARBA" id="ARBA00032931"/>
    </source>
</evidence>
<keyword evidence="6" id="KW-0067">ATP-binding</keyword>
<dbReference type="PANTHER" id="PTHR10520:SF12">
    <property type="entry name" value="TRIFUNCTIONAL PURINE BIOSYNTHETIC PROTEIN ADENOSINE-3"/>
    <property type="match status" value="1"/>
</dbReference>
<dbReference type="SUPFAM" id="SSF56042">
    <property type="entry name" value="PurM C-terminal domain-like"/>
    <property type="match status" value="1"/>
</dbReference>
<evidence type="ECO:0000256" key="1">
    <source>
        <dbReference type="ARBA" id="ARBA00004686"/>
    </source>
</evidence>
<dbReference type="FunFam" id="3.90.650.10:FF:000001">
    <property type="entry name" value="Phosphoribosylformylglycinamidine cyclo-ligase"/>
    <property type="match status" value="1"/>
</dbReference>
<protein>
    <recommendedName>
        <fullName evidence="3">phosphoribosylformylglycinamidine cyclo-ligase</fullName>
        <ecNumber evidence="3">6.3.3.1</ecNumber>
    </recommendedName>
    <alternativeName>
        <fullName evidence="8">AIR synthase</fullName>
    </alternativeName>
    <alternativeName>
        <fullName evidence="7">Phosphoribosyl-aminoimidazole synthetase</fullName>
    </alternativeName>
</protein>
<feature type="domain" description="PurM-like N-terminal" evidence="10">
    <location>
        <begin position="117"/>
        <end position="225"/>
    </location>
</feature>
<dbReference type="Gene3D" id="3.90.650.10">
    <property type="entry name" value="PurM-like C-terminal domain"/>
    <property type="match status" value="1"/>
</dbReference>
<dbReference type="InterPro" id="IPR004733">
    <property type="entry name" value="PurM_cligase"/>
</dbReference>
<dbReference type="Proteomes" id="UP000187203">
    <property type="component" value="Unassembled WGS sequence"/>
</dbReference>
<dbReference type="UniPathway" id="UPA00074">
    <property type="reaction ID" value="UER00129"/>
</dbReference>
<evidence type="ECO:0000256" key="7">
    <source>
        <dbReference type="ARBA" id="ARBA00031908"/>
    </source>
</evidence>
<dbReference type="SUPFAM" id="SSF55326">
    <property type="entry name" value="PurM N-terminal domain-like"/>
    <property type="match status" value="1"/>
</dbReference>
<evidence type="ECO:0000313" key="13">
    <source>
        <dbReference type="Proteomes" id="UP000187203"/>
    </source>
</evidence>
<sequence>MAMTNTFAAANAELSRTVAASFIPSFDKPTAASQSPIGIRSHRRFSPRYPLLSSYPQGRNSVSGCRVISMSKKDSDGAAGLTYKDAGVDIDAGTELVRRIAKMAPGIGGFGGLYPLGDSYLVAGTDGVGTKLKLAFETGIHETIGIDLVAMSVNDIVTSGAKPLFFLDYFATSHLDVDLAEKVIKGIVDGCQQSDCTLLGGETAEMPDFYAKGEYDLSGFAVGIVKKDSVIDGKNIVAGDVLIGLPSSGVHSNGFSLVRRVLVRSGLSLKDQLPGAAVTLGEALMAPTVIYVKQVLDLISKGGVKGIAHVTGGGFTDNIPRVFPKGLGAVIYKDSWEVPAVFKWIQQAGNIEDAEMRRTFNMGIGMVLVVSQEASRRILEDGNGAYTAYRIGEVVSGEGVSYN</sequence>
<evidence type="ECO:0000256" key="3">
    <source>
        <dbReference type="ARBA" id="ARBA00013047"/>
    </source>
</evidence>
<organism evidence="12 13">
    <name type="scientific">Corchorus olitorius</name>
    <dbReference type="NCBI Taxonomy" id="93759"/>
    <lineage>
        <taxon>Eukaryota</taxon>
        <taxon>Viridiplantae</taxon>
        <taxon>Streptophyta</taxon>
        <taxon>Embryophyta</taxon>
        <taxon>Tracheophyta</taxon>
        <taxon>Spermatophyta</taxon>
        <taxon>Magnoliopsida</taxon>
        <taxon>eudicotyledons</taxon>
        <taxon>Gunneridae</taxon>
        <taxon>Pentapetalae</taxon>
        <taxon>rosids</taxon>
        <taxon>malvids</taxon>
        <taxon>Malvales</taxon>
        <taxon>Malvaceae</taxon>
        <taxon>Grewioideae</taxon>
        <taxon>Apeibeae</taxon>
        <taxon>Corchorus</taxon>
    </lineage>
</organism>
<accession>A0A1R3IHM7</accession>
<comment type="pathway">
    <text evidence="1">Purine metabolism; IMP biosynthesis via de novo pathway; 5-amino-1-(5-phospho-D-ribosyl)imidazole from N(2)-formyl-N(1)-(5-phospho-D-ribosyl)glycinamide: step 2/2.</text>
</comment>
<dbReference type="Pfam" id="PF00586">
    <property type="entry name" value="AIRS"/>
    <property type="match status" value="1"/>
</dbReference>
<dbReference type="Pfam" id="PF02769">
    <property type="entry name" value="AIRS_C"/>
    <property type="match status" value="1"/>
</dbReference>
<dbReference type="AlphaFoldDB" id="A0A1R3IHM7"/>
<feature type="domain" description="PurM-like C-terminal" evidence="11">
    <location>
        <begin position="238"/>
        <end position="400"/>
    </location>
</feature>
<dbReference type="InterPro" id="IPR010918">
    <property type="entry name" value="PurM-like_C_dom"/>
</dbReference>
<evidence type="ECO:0000256" key="6">
    <source>
        <dbReference type="ARBA" id="ARBA00022840"/>
    </source>
</evidence>
<dbReference type="EMBL" id="AWUE01018177">
    <property type="protein sequence ID" value="OMO82063.1"/>
    <property type="molecule type" value="Genomic_DNA"/>
</dbReference>
<evidence type="ECO:0000256" key="2">
    <source>
        <dbReference type="ARBA" id="ARBA00010280"/>
    </source>
</evidence>
<dbReference type="GO" id="GO:0005829">
    <property type="term" value="C:cytosol"/>
    <property type="evidence" value="ECO:0007669"/>
    <property type="project" value="TreeGrafter"/>
</dbReference>
<dbReference type="GO" id="GO:0005524">
    <property type="term" value="F:ATP binding"/>
    <property type="evidence" value="ECO:0007669"/>
    <property type="project" value="UniProtKB-KW"/>
</dbReference>
<dbReference type="STRING" id="93759.A0A1R3IHM7"/>
<dbReference type="InterPro" id="IPR036676">
    <property type="entry name" value="PurM-like_C_sf"/>
</dbReference>
<evidence type="ECO:0000256" key="9">
    <source>
        <dbReference type="ARBA" id="ARBA00049057"/>
    </source>
</evidence>
<dbReference type="OrthoDB" id="2018833at2759"/>
<dbReference type="PANTHER" id="PTHR10520">
    <property type="entry name" value="TRIFUNCTIONAL PURINE BIOSYNTHETIC PROTEIN ADENOSINE-3-RELATED"/>
    <property type="match status" value="1"/>
</dbReference>
<dbReference type="InterPro" id="IPR016188">
    <property type="entry name" value="PurM-like_N"/>
</dbReference>
<dbReference type="NCBIfam" id="TIGR00878">
    <property type="entry name" value="purM"/>
    <property type="match status" value="1"/>
</dbReference>
<evidence type="ECO:0000256" key="4">
    <source>
        <dbReference type="ARBA" id="ARBA00022598"/>
    </source>
</evidence>
<dbReference type="GO" id="GO:0046084">
    <property type="term" value="P:adenine biosynthetic process"/>
    <property type="evidence" value="ECO:0007669"/>
    <property type="project" value="TreeGrafter"/>
</dbReference>
<dbReference type="InterPro" id="IPR036921">
    <property type="entry name" value="PurM-like_N_sf"/>
</dbReference>
<comment type="catalytic activity">
    <reaction evidence="9">
        <text>2-formamido-N(1)-(5-O-phospho-beta-D-ribosyl)acetamidine + ATP = 5-amino-1-(5-phospho-beta-D-ribosyl)imidazole + ADP + phosphate + H(+)</text>
        <dbReference type="Rhea" id="RHEA:23032"/>
        <dbReference type="ChEBI" id="CHEBI:15378"/>
        <dbReference type="ChEBI" id="CHEBI:30616"/>
        <dbReference type="ChEBI" id="CHEBI:43474"/>
        <dbReference type="ChEBI" id="CHEBI:137981"/>
        <dbReference type="ChEBI" id="CHEBI:147287"/>
        <dbReference type="ChEBI" id="CHEBI:456216"/>
        <dbReference type="EC" id="6.3.3.1"/>
    </reaction>
</comment>
<dbReference type="FunFam" id="3.30.1330.10:FF:000001">
    <property type="entry name" value="Phosphoribosylformylglycinamidine cyclo-ligase"/>
    <property type="match status" value="1"/>
</dbReference>
<evidence type="ECO:0000259" key="10">
    <source>
        <dbReference type="Pfam" id="PF00586"/>
    </source>
</evidence>
<comment type="similarity">
    <text evidence="2">Belongs to the AIR synthase family.</text>
</comment>